<protein>
    <submittedName>
        <fullName evidence="2">Uncharacterized protein</fullName>
    </submittedName>
</protein>
<dbReference type="Proteomes" id="UP000234345">
    <property type="component" value="Unassembled WGS sequence"/>
</dbReference>
<dbReference type="AlphaFoldDB" id="A0A7Z7NG11"/>
<evidence type="ECO:0000256" key="1">
    <source>
        <dbReference type="SAM" id="MobiDB-lite"/>
    </source>
</evidence>
<sequence length="91" mass="9649">MWAERPEPSSRVAHAMAPSAGRAPHLAMSATAFLLDIAGGWLRDPATDRHTCGHVCIATPSPAAHLVHRAGRDGGGHGRGRALRRTERAAR</sequence>
<proteinExistence type="predicted"/>
<evidence type="ECO:0000313" key="2">
    <source>
        <dbReference type="EMBL" id="SOO22139.1"/>
    </source>
</evidence>
<accession>A0A7Z7NG11</accession>
<dbReference type="EMBL" id="OCZC01000019">
    <property type="protein sequence ID" value="SOO22139.1"/>
    <property type="molecule type" value="Genomic_DNA"/>
</dbReference>
<feature type="region of interest" description="Disordered" evidence="1">
    <location>
        <begin position="68"/>
        <end position="91"/>
    </location>
</feature>
<comment type="caution">
    <text evidence="2">The sequence shown here is derived from an EMBL/GenBank/DDBJ whole genome shotgun (WGS) entry which is preliminary data.</text>
</comment>
<name>A0A7Z7NG11_XANCH</name>
<gene>
    <name evidence="2" type="ORF">XFF6991_120006</name>
</gene>
<reference evidence="2 3" key="1">
    <citation type="submission" date="2017-10" db="EMBL/GenBank/DDBJ databases">
        <authorList>
            <person name="Regsiter A."/>
            <person name="William W."/>
        </authorList>
    </citation>
    <scope>NUCLEOTIDE SEQUENCE [LARGE SCALE GENOMIC DNA]</scope>
    <source>
        <strain evidence="2 3">CFBP6991</strain>
    </source>
</reference>
<feature type="region of interest" description="Disordered" evidence="1">
    <location>
        <begin position="1"/>
        <end position="22"/>
    </location>
</feature>
<organism evidence="2 3">
    <name type="scientific">Xanthomonas campestris pv. phaseoli</name>
    <dbReference type="NCBI Taxonomy" id="317013"/>
    <lineage>
        <taxon>Bacteria</taxon>
        <taxon>Pseudomonadati</taxon>
        <taxon>Pseudomonadota</taxon>
        <taxon>Gammaproteobacteria</taxon>
        <taxon>Lysobacterales</taxon>
        <taxon>Lysobacteraceae</taxon>
        <taxon>Xanthomonas</taxon>
    </lineage>
</organism>
<evidence type="ECO:0000313" key="3">
    <source>
        <dbReference type="Proteomes" id="UP000234345"/>
    </source>
</evidence>